<keyword evidence="8 10" id="KW-0472">Membrane</keyword>
<dbReference type="EMBL" id="CP000655">
    <property type="protein sequence ID" value="ABP34045.1"/>
    <property type="molecule type" value="Genomic_DNA"/>
</dbReference>
<evidence type="ECO:0000256" key="8">
    <source>
        <dbReference type="ARBA" id="ARBA00023136"/>
    </source>
</evidence>
<evidence type="ECO:0000256" key="1">
    <source>
        <dbReference type="ARBA" id="ARBA00004141"/>
    </source>
</evidence>
<evidence type="ECO:0000256" key="10">
    <source>
        <dbReference type="SAM" id="Phobius"/>
    </source>
</evidence>
<gene>
    <name evidence="14" type="ordered locus">Pnuc_0827</name>
</gene>
<keyword evidence="5" id="KW-0864">Zinc transport</keyword>
<dbReference type="InterPro" id="IPR002524">
    <property type="entry name" value="Cation_efflux"/>
</dbReference>
<dbReference type="SUPFAM" id="SSF53474">
    <property type="entry name" value="alpha/beta-Hydrolases"/>
    <property type="match status" value="1"/>
</dbReference>
<feature type="domain" description="AB hydrolase-1" evidence="12">
    <location>
        <begin position="374"/>
        <end position="619"/>
    </location>
</feature>
<feature type="domain" description="Cation efflux protein cytoplasmic" evidence="13">
    <location>
        <begin position="245"/>
        <end position="316"/>
    </location>
</feature>
<dbReference type="InterPro" id="IPR050681">
    <property type="entry name" value="CDF/SLC30A"/>
</dbReference>
<accession>A4SX31</accession>
<dbReference type="InterPro" id="IPR029058">
    <property type="entry name" value="AB_hydrolase_fold"/>
</dbReference>
<dbReference type="SUPFAM" id="SSF160240">
    <property type="entry name" value="Cation efflux protein cytoplasmic domain-like"/>
    <property type="match status" value="1"/>
</dbReference>
<evidence type="ECO:0000256" key="4">
    <source>
        <dbReference type="ARBA" id="ARBA00022692"/>
    </source>
</evidence>
<feature type="transmembrane region" description="Helical" evidence="10">
    <location>
        <begin position="118"/>
        <end position="137"/>
    </location>
</feature>
<dbReference type="NCBIfam" id="TIGR01297">
    <property type="entry name" value="CDF"/>
    <property type="match status" value="1"/>
</dbReference>
<dbReference type="RefSeq" id="WP_011902670.1">
    <property type="nucleotide sequence ID" value="NC_009379.1"/>
</dbReference>
<comment type="subcellular location">
    <subcellularLocation>
        <location evidence="1">Membrane</location>
        <topology evidence="1">Multi-pass membrane protein</topology>
    </subcellularLocation>
</comment>
<dbReference type="InterPro" id="IPR027469">
    <property type="entry name" value="Cation_efflux_TMD_sf"/>
</dbReference>
<dbReference type="GeneID" id="86583518"/>
<dbReference type="AlphaFoldDB" id="A4SX31"/>
<keyword evidence="6 10" id="KW-1133">Transmembrane helix</keyword>
<evidence type="ECO:0000313" key="14">
    <source>
        <dbReference type="EMBL" id="ABP34045.1"/>
    </source>
</evidence>
<dbReference type="Proteomes" id="UP000000231">
    <property type="component" value="Chromosome"/>
</dbReference>
<dbReference type="InterPro" id="IPR036837">
    <property type="entry name" value="Cation_efflux_CTD_sf"/>
</dbReference>
<feature type="transmembrane region" description="Helical" evidence="10">
    <location>
        <begin position="47"/>
        <end position="69"/>
    </location>
</feature>
<dbReference type="InterPro" id="IPR058533">
    <property type="entry name" value="Cation_efflux_TM"/>
</dbReference>
<evidence type="ECO:0000256" key="9">
    <source>
        <dbReference type="SAM" id="MobiDB-lite"/>
    </source>
</evidence>
<dbReference type="Pfam" id="PF16916">
    <property type="entry name" value="ZT_dimer"/>
    <property type="match status" value="1"/>
</dbReference>
<evidence type="ECO:0000256" key="6">
    <source>
        <dbReference type="ARBA" id="ARBA00022989"/>
    </source>
</evidence>
<evidence type="ECO:0000259" key="12">
    <source>
        <dbReference type="Pfam" id="PF12697"/>
    </source>
</evidence>
<evidence type="ECO:0000256" key="7">
    <source>
        <dbReference type="ARBA" id="ARBA00023065"/>
    </source>
</evidence>
<dbReference type="GO" id="GO:0005385">
    <property type="term" value="F:zinc ion transmembrane transporter activity"/>
    <property type="evidence" value="ECO:0007669"/>
    <property type="project" value="TreeGrafter"/>
</dbReference>
<protein>
    <submittedName>
        <fullName evidence="14">Cation diffusion facilitator family transporter</fullName>
    </submittedName>
</protein>
<feature type="domain" description="Cation efflux protein transmembrane" evidence="11">
    <location>
        <begin position="48"/>
        <end position="238"/>
    </location>
</feature>
<feature type="compositionally biased region" description="Basic residues" evidence="9">
    <location>
        <begin position="1"/>
        <end position="15"/>
    </location>
</feature>
<dbReference type="GO" id="GO:0005886">
    <property type="term" value="C:plasma membrane"/>
    <property type="evidence" value="ECO:0007669"/>
    <property type="project" value="TreeGrafter"/>
</dbReference>
<sequence>MSGSHHFHSHSKPIKPHSQSGVDPSLHAHKKGDARHSHTKQVSNQNLILIALVLTLGFSGVEGAAAYFANSLALISDAGHMVTDAAALGLALLAQIIARRPPSPRHSFGFGRAEALAAFVNSIAMLALVLWIVIEAISRFANPHKVDGLTVTVVAAIGLLMNVVVAWVLSRDTKSVNTRAALVHVMGDLLGSVAALIAGIVIQLTGWMPIDAILSILVSLLILKSTISILHESYHFLMEGVPLHIDYLAVGRDLKAVPGVLAVHDLHVWEMTPSFPALIGHIEISDMQEWPSIMAKINAMLLDKHGIDHVTLQPEEVGQDEHDHEHDDHGLNTEEKPTTFLHQGDTFYVQCSSGESEHRMAYHVWGDPTNPKVLLCVHGLTRRGSDFKTLAQAMCKDYYVVCPDIVGRGESDRLSNPMLYAVPQYVANIAQLIKKLGVSQVDWLGTSMGGLIGMVYAAMPNCPIQKMLINDVGPRIEPEALKRLGSYVGQPFVFGNRADALERLNKICASFGEHTPQEWEIYNGPMLIQKDEQWIMHYDPNISVPFASVNPIMAKAGEMAMWHAFKQIRIPMLIVRGGDSDLLSAATVAEMCKINPYARSIEIPHVGHAPAFVKPEQIALAKEFFS</sequence>
<feature type="transmembrane region" description="Helical" evidence="10">
    <location>
        <begin position="81"/>
        <end position="98"/>
    </location>
</feature>
<keyword evidence="4 10" id="KW-0812">Transmembrane</keyword>
<name>A4SX31_POLAQ</name>
<dbReference type="KEGG" id="pnu:Pnuc_0827"/>
<keyword evidence="5" id="KW-0862">Zinc</keyword>
<dbReference type="SUPFAM" id="SSF161111">
    <property type="entry name" value="Cation efflux protein transmembrane domain-like"/>
    <property type="match status" value="1"/>
</dbReference>
<evidence type="ECO:0000256" key="5">
    <source>
        <dbReference type="ARBA" id="ARBA00022906"/>
    </source>
</evidence>
<dbReference type="Gene3D" id="3.40.50.1820">
    <property type="entry name" value="alpha/beta hydrolase"/>
    <property type="match status" value="1"/>
</dbReference>
<feature type="transmembrane region" description="Helical" evidence="10">
    <location>
        <begin position="181"/>
        <end position="206"/>
    </location>
</feature>
<keyword evidence="7" id="KW-0406">Ion transport</keyword>
<dbReference type="PANTHER" id="PTHR11562">
    <property type="entry name" value="CATION EFFLUX PROTEIN/ ZINC TRANSPORTER"/>
    <property type="match status" value="1"/>
</dbReference>
<evidence type="ECO:0000256" key="2">
    <source>
        <dbReference type="ARBA" id="ARBA00008873"/>
    </source>
</evidence>
<reference evidence="14 15" key="1">
    <citation type="journal article" date="2012" name="Stand. Genomic Sci.">
        <title>Complete genome sequence of Polynucleobacter necessarius subsp. asymbioticus type strain (QLW-P1DMWA-1(T)).</title>
        <authorList>
            <person name="Meincke L."/>
            <person name="Copeland A."/>
            <person name="Lapidus A."/>
            <person name="Lucas S."/>
            <person name="Berry K.W."/>
            <person name="Del Rio T.G."/>
            <person name="Hammon N."/>
            <person name="Dalin E."/>
            <person name="Tice H."/>
            <person name="Pitluck S."/>
            <person name="Richardson P."/>
            <person name="Bruce D."/>
            <person name="Goodwin L."/>
            <person name="Han C."/>
            <person name="Tapia R."/>
            <person name="Detter J.C."/>
            <person name="Schmutz J."/>
            <person name="Brettin T."/>
            <person name="Larimer F."/>
            <person name="Land M."/>
            <person name="Hauser L."/>
            <person name="Kyrpides N.C."/>
            <person name="Ivanova N."/>
            <person name="Goker M."/>
            <person name="Woyke T."/>
            <person name="Wu Q.L."/>
            <person name="Pockl M."/>
            <person name="Hahn M.W."/>
            <person name="Klenk H.P."/>
        </authorList>
    </citation>
    <scope>NUCLEOTIDE SEQUENCE [LARGE SCALE GENOMIC DNA]</scope>
    <source>
        <strain evidence="15">DSM 18221 / CIP 109841 / QLW-P1DMWA-1</strain>
    </source>
</reference>
<proteinExistence type="inferred from homology"/>
<feature type="transmembrane region" description="Helical" evidence="10">
    <location>
        <begin position="149"/>
        <end position="169"/>
    </location>
</feature>
<evidence type="ECO:0000313" key="15">
    <source>
        <dbReference type="Proteomes" id="UP000000231"/>
    </source>
</evidence>
<dbReference type="InterPro" id="IPR027470">
    <property type="entry name" value="Cation_efflux_CTD"/>
</dbReference>
<organism evidence="14 15">
    <name type="scientific">Polynucleobacter asymbioticus (strain DSM 18221 / CIP 109841 / QLW-P1DMWA-1)</name>
    <name type="common">Polynucleobacter necessarius subsp. asymbioticus</name>
    <dbReference type="NCBI Taxonomy" id="312153"/>
    <lineage>
        <taxon>Bacteria</taxon>
        <taxon>Pseudomonadati</taxon>
        <taxon>Pseudomonadota</taxon>
        <taxon>Betaproteobacteria</taxon>
        <taxon>Burkholderiales</taxon>
        <taxon>Burkholderiaceae</taxon>
        <taxon>Polynucleobacter</taxon>
    </lineage>
</organism>
<dbReference type="HOGENOM" id="CLU_436689_0_0_4"/>
<dbReference type="ESTHER" id="polsq-a4sx31">
    <property type="family name" value="6_AlphaBeta_hydrolase"/>
</dbReference>
<evidence type="ECO:0000256" key="3">
    <source>
        <dbReference type="ARBA" id="ARBA00022448"/>
    </source>
</evidence>
<feature type="compositionally biased region" description="Basic residues" evidence="9">
    <location>
        <begin position="27"/>
        <end position="39"/>
    </location>
</feature>
<dbReference type="Pfam" id="PF01545">
    <property type="entry name" value="Cation_efflux"/>
    <property type="match status" value="1"/>
</dbReference>
<dbReference type="Pfam" id="PF12697">
    <property type="entry name" value="Abhydrolase_6"/>
    <property type="match status" value="1"/>
</dbReference>
<evidence type="ECO:0000259" key="11">
    <source>
        <dbReference type="Pfam" id="PF01545"/>
    </source>
</evidence>
<comment type="similarity">
    <text evidence="2">Belongs to the cation diffusion facilitator (CDF) transporter (TC 2.A.4) family. SLC30A subfamily.</text>
</comment>
<keyword evidence="15" id="KW-1185">Reference proteome</keyword>
<feature type="region of interest" description="Disordered" evidence="9">
    <location>
        <begin position="1"/>
        <end position="39"/>
    </location>
</feature>
<keyword evidence="3" id="KW-0813">Transport</keyword>
<dbReference type="Gene3D" id="1.20.1510.10">
    <property type="entry name" value="Cation efflux protein transmembrane domain"/>
    <property type="match status" value="1"/>
</dbReference>
<dbReference type="eggNOG" id="COG1230">
    <property type="taxonomic scope" value="Bacteria"/>
</dbReference>
<dbReference type="eggNOG" id="COG2021">
    <property type="taxonomic scope" value="Bacteria"/>
</dbReference>
<dbReference type="PANTHER" id="PTHR11562:SF17">
    <property type="entry name" value="RE54080P-RELATED"/>
    <property type="match status" value="1"/>
</dbReference>
<evidence type="ECO:0000259" key="13">
    <source>
        <dbReference type="Pfam" id="PF16916"/>
    </source>
</evidence>
<dbReference type="InterPro" id="IPR000073">
    <property type="entry name" value="AB_hydrolase_1"/>
</dbReference>